<dbReference type="Proteomes" id="UP000800036">
    <property type="component" value="Unassembled WGS sequence"/>
</dbReference>
<proteinExistence type="predicted"/>
<sequence>MATVTTTVQQTQSRFQIIFDKGRHQYEKRAGKPLDPTLAVSLKTIVDLRLHIEQQNGDFETFRKKNGNHTFLFDHCLHPD</sequence>
<reference evidence="1" key="1">
    <citation type="journal article" date="2020" name="Stud. Mycol.">
        <title>101 Dothideomycetes genomes: a test case for predicting lifestyles and emergence of pathogens.</title>
        <authorList>
            <person name="Haridas S."/>
            <person name="Albert R."/>
            <person name="Binder M."/>
            <person name="Bloem J."/>
            <person name="Labutti K."/>
            <person name="Salamov A."/>
            <person name="Andreopoulos B."/>
            <person name="Baker S."/>
            <person name="Barry K."/>
            <person name="Bills G."/>
            <person name="Bluhm B."/>
            <person name="Cannon C."/>
            <person name="Castanera R."/>
            <person name="Culley D."/>
            <person name="Daum C."/>
            <person name="Ezra D."/>
            <person name="Gonzalez J."/>
            <person name="Henrissat B."/>
            <person name="Kuo A."/>
            <person name="Liang C."/>
            <person name="Lipzen A."/>
            <person name="Lutzoni F."/>
            <person name="Magnuson J."/>
            <person name="Mondo S."/>
            <person name="Nolan M."/>
            <person name="Ohm R."/>
            <person name="Pangilinan J."/>
            <person name="Park H.-J."/>
            <person name="Ramirez L."/>
            <person name="Alfaro M."/>
            <person name="Sun H."/>
            <person name="Tritt A."/>
            <person name="Yoshinaga Y."/>
            <person name="Zwiers L.-H."/>
            <person name="Turgeon B."/>
            <person name="Goodwin S."/>
            <person name="Spatafora J."/>
            <person name="Crous P."/>
            <person name="Grigoriev I."/>
        </authorList>
    </citation>
    <scope>NUCLEOTIDE SEQUENCE</scope>
    <source>
        <strain evidence="1">CBS 107.79</strain>
    </source>
</reference>
<dbReference type="EMBL" id="ML976764">
    <property type="protein sequence ID" value="KAF1965338.1"/>
    <property type="molecule type" value="Genomic_DNA"/>
</dbReference>
<organism evidence="1 2">
    <name type="scientific">Bimuria novae-zelandiae CBS 107.79</name>
    <dbReference type="NCBI Taxonomy" id="1447943"/>
    <lineage>
        <taxon>Eukaryota</taxon>
        <taxon>Fungi</taxon>
        <taxon>Dikarya</taxon>
        <taxon>Ascomycota</taxon>
        <taxon>Pezizomycotina</taxon>
        <taxon>Dothideomycetes</taxon>
        <taxon>Pleosporomycetidae</taxon>
        <taxon>Pleosporales</taxon>
        <taxon>Massarineae</taxon>
        <taxon>Didymosphaeriaceae</taxon>
        <taxon>Bimuria</taxon>
    </lineage>
</organism>
<accession>A0A6A5UKT1</accession>
<keyword evidence="2" id="KW-1185">Reference proteome</keyword>
<gene>
    <name evidence="1" type="ORF">BU23DRAFT_561162</name>
</gene>
<evidence type="ECO:0000313" key="1">
    <source>
        <dbReference type="EMBL" id="KAF1965338.1"/>
    </source>
</evidence>
<name>A0A6A5UKT1_9PLEO</name>
<protein>
    <submittedName>
        <fullName evidence="1">Uncharacterized protein</fullName>
    </submittedName>
</protein>
<evidence type="ECO:0000313" key="2">
    <source>
        <dbReference type="Proteomes" id="UP000800036"/>
    </source>
</evidence>
<dbReference type="AlphaFoldDB" id="A0A6A5UKT1"/>